<reference evidence="2 3" key="1">
    <citation type="submission" date="2017-07" db="EMBL/GenBank/DDBJ databases">
        <title>Draft whole genome sequences of clinical Proprionibacteriaceae strains.</title>
        <authorList>
            <person name="Bernier A.-M."/>
            <person name="Bernard K."/>
            <person name="Domingo M.-C."/>
        </authorList>
    </citation>
    <scope>NUCLEOTIDE SEQUENCE [LARGE SCALE GENOMIC DNA]</scope>
    <source>
        <strain evidence="2 3">NML 030167</strain>
    </source>
</reference>
<protein>
    <submittedName>
        <fullName evidence="2">Uncharacterized protein</fullName>
    </submittedName>
</protein>
<dbReference type="AlphaFoldDB" id="A0A255GEM2"/>
<feature type="compositionally biased region" description="Polar residues" evidence="1">
    <location>
        <begin position="261"/>
        <end position="272"/>
    </location>
</feature>
<feature type="region of interest" description="Disordered" evidence="1">
    <location>
        <begin position="225"/>
        <end position="420"/>
    </location>
</feature>
<feature type="compositionally biased region" description="Gly residues" evidence="1">
    <location>
        <begin position="488"/>
        <end position="497"/>
    </location>
</feature>
<feature type="compositionally biased region" description="Low complexity" evidence="1">
    <location>
        <begin position="273"/>
        <end position="293"/>
    </location>
</feature>
<dbReference type="Proteomes" id="UP000215896">
    <property type="component" value="Unassembled WGS sequence"/>
</dbReference>
<evidence type="ECO:0000256" key="1">
    <source>
        <dbReference type="SAM" id="MobiDB-lite"/>
    </source>
</evidence>
<comment type="caution">
    <text evidence="2">The sequence shown here is derived from an EMBL/GenBank/DDBJ whole genome shotgun (WGS) entry which is preliminary data.</text>
</comment>
<keyword evidence="3" id="KW-1185">Reference proteome</keyword>
<accession>A0A255GEM2</accession>
<gene>
    <name evidence="2" type="ORF">CGZ94_13830</name>
</gene>
<feature type="compositionally biased region" description="Gly residues" evidence="1">
    <location>
        <begin position="294"/>
        <end position="396"/>
    </location>
</feature>
<proteinExistence type="predicted"/>
<feature type="compositionally biased region" description="Acidic residues" evidence="1">
    <location>
        <begin position="571"/>
        <end position="581"/>
    </location>
</feature>
<dbReference type="EMBL" id="NMVO01000014">
    <property type="protein sequence ID" value="OYO12956.1"/>
    <property type="molecule type" value="Genomic_DNA"/>
</dbReference>
<sequence>MMLDGGGSSSAYSLYTQREIMAVIGSLDSTALDRTERMWRDTASAAREIHGLVRKRLDDLTGPGGWTGPGAEAYRNSITRDVLDKLEAYAADATRNADALAPVNQSVSSSIGAALLNDIPWDRDTNWEVTRKEVEQSLFGKVDEIFTGEDEDYEKAKEQAPYLVLNGQRNTLDSVEPKRWETLLTVYPQQQQSPQIFRQTDTPVTPQVHRFDQLMEALGLNSNQVQTVRTRADSVDEQLQRYQPTDQQHPDDDRRTRAPGSGTNDPTPNSTGTGPSAPSTNTAPPSTNNLNPSGPGGPNELGPGKPGGPSLPGGPGGPSGPGGPGGPGGPNGPGQPGGPFPGGTHPGTPGGPGFPGGPELPGGPGGSGFPGGDPGDLGIGGPGGLPGGGAPGGSGSGLDPAELSNNLPGTESAGLLTAPGSAAGMSNLGGPGVPGLGTPGAGGVGGPAINVGSGVVPTMGMGPGGLGSGGLGNSGLGGAGNGLGRGGAGGPGAGGNPLAGRSGNSFGIGPNGKGIVNPGSVGPVAGPGGAAGGPGGGAPGAGTAPGGMPMGGRRNDRKDEEKDENPYNSWLEEDEDVWFDDPDGRSR</sequence>
<name>A0A255GEM2_9ACTN</name>
<feature type="region of interest" description="Disordered" evidence="1">
    <location>
        <begin position="488"/>
        <end position="587"/>
    </location>
</feature>
<organism evidence="2 3">
    <name type="scientific">Enemella evansiae</name>
    <dbReference type="NCBI Taxonomy" id="2016499"/>
    <lineage>
        <taxon>Bacteria</taxon>
        <taxon>Bacillati</taxon>
        <taxon>Actinomycetota</taxon>
        <taxon>Actinomycetes</taxon>
        <taxon>Propionibacteriales</taxon>
        <taxon>Propionibacteriaceae</taxon>
        <taxon>Enemella</taxon>
    </lineage>
</organism>
<feature type="compositionally biased region" description="Gly residues" evidence="1">
    <location>
        <begin position="525"/>
        <end position="550"/>
    </location>
</feature>
<evidence type="ECO:0000313" key="2">
    <source>
        <dbReference type="EMBL" id="OYO12956.1"/>
    </source>
</evidence>
<evidence type="ECO:0000313" key="3">
    <source>
        <dbReference type="Proteomes" id="UP000215896"/>
    </source>
</evidence>